<keyword evidence="2" id="KW-0812">Transmembrane</keyword>
<organism evidence="3 4">
    <name type="scientific">Corynebacterium pseudogenitalium ATCC 33035</name>
    <dbReference type="NCBI Taxonomy" id="525264"/>
    <lineage>
        <taxon>Bacteria</taxon>
        <taxon>Bacillati</taxon>
        <taxon>Actinomycetota</taxon>
        <taxon>Actinomycetes</taxon>
        <taxon>Mycobacteriales</taxon>
        <taxon>Corynebacteriaceae</taxon>
        <taxon>Corynebacterium</taxon>
    </lineage>
</organism>
<dbReference type="Proteomes" id="UP000003020">
    <property type="component" value="Unassembled WGS sequence"/>
</dbReference>
<feature type="transmembrane region" description="Helical" evidence="2">
    <location>
        <begin position="36"/>
        <end position="55"/>
    </location>
</feature>
<feature type="compositionally biased region" description="Basic and acidic residues" evidence="1">
    <location>
        <begin position="60"/>
        <end position="87"/>
    </location>
</feature>
<feature type="region of interest" description="Disordered" evidence="1">
    <location>
        <begin position="60"/>
        <end position="98"/>
    </location>
</feature>
<dbReference type="EMBL" id="ABYQ02000013">
    <property type="protein sequence ID" value="EFQ79946.1"/>
    <property type="molecule type" value="Genomic_DNA"/>
</dbReference>
<gene>
    <name evidence="3" type="ORF">HMPREF0305_11826</name>
</gene>
<evidence type="ECO:0000313" key="4">
    <source>
        <dbReference type="Proteomes" id="UP000003020"/>
    </source>
</evidence>
<evidence type="ECO:0000256" key="2">
    <source>
        <dbReference type="SAM" id="Phobius"/>
    </source>
</evidence>
<keyword evidence="4" id="KW-1185">Reference proteome</keyword>
<name>E2S5T5_9CORY</name>
<reference evidence="3 4" key="1">
    <citation type="submission" date="2010-08" db="EMBL/GenBank/DDBJ databases">
        <authorList>
            <person name="Muzny D."/>
            <person name="Qin X."/>
            <person name="Buhay C."/>
            <person name="Dugan-Rocha S."/>
            <person name="Ding Y."/>
            <person name="Chen G."/>
            <person name="Hawes A."/>
            <person name="Holder M."/>
            <person name="Jhangiani S."/>
            <person name="Johnson A."/>
            <person name="Khan Z."/>
            <person name="Li Z."/>
            <person name="Liu W."/>
            <person name="Liu X."/>
            <person name="Perez L."/>
            <person name="Shen H."/>
            <person name="Wang Q."/>
            <person name="Watt J."/>
            <person name="Xi L."/>
            <person name="Xin Y."/>
            <person name="Zhou J."/>
            <person name="Deng J."/>
            <person name="Jiang H."/>
            <person name="Liu Y."/>
            <person name="Qu J."/>
            <person name="Song X.-Z."/>
            <person name="Zhang L."/>
            <person name="Villasana D."/>
            <person name="Johnson A."/>
            <person name="Liu J."/>
            <person name="Liyanage D."/>
            <person name="Lorensuhewa L."/>
            <person name="Robinson T."/>
            <person name="Song A."/>
            <person name="Song B.-B."/>
            <person name="Dinh H."/>
            <person name="Thornton R."/>
            <person name="Coyle M."/>
            <person name="Francisco L."/>
            <person name="Jackson L."/>
            <person name="Javaid M."/>
            <person name="Korchina V."/>
            <person name="Kovar C."/>
            <person name="Mata R."/>
            <person name="Mathew T."/>
            <person name="Ngo R."/>
            <person name="Nguyen L."/>
            <person name="Nguyen N."/>
            <person name="Okwuonu G."/>
            <person name="Ongeri F."/>
            <person name="Pham C."/>
            <person name="Simmons D."/>
            <person name="Wilczek-Boney K."/>
            <person name="Hale W."/>
            <person name="Jakkamsetti A."/>
            <person name="Pham P."/>
            <person name="Ruth R."/>
            <person name="San Lucas F."/>
            <person name="Warren J."/>
            <person name="Zhang J."/>
            <person name="Zhao Z."/>
            <person name="Zhou C."/>
            <person name="Zhu D."/>
            <person name="Lee S."/>
            <person name="Bess C."/>
            <person name="Blankenburg K."/>
            <person name="Forbes L."/>
            <person name="Fu Q."/>
            <person name="Gubbala S."/>
            <person name="Hirani K."/>
            <person name="Jayaseelan J.C."/>
            <person name="Lara F."/>
            <person name="Munidasa M."/>
            <person name="Palculict T."/>
            <person name="Patil S."/>
            <person name="Pu L.-L."/>
            <person name="Saada N."/>
            <person name="Tang L."/>
            <person name="Weissenberger G."/>
            <person name="Zhu Y."/>
            <person name="Hemphill L."/>
            <person name="Shang Y."/>
            <person name="Youmans B."/>
            <person name="Ayvaz T."/>
            <person name="Ross M."/>
            <person name="Santibanez J."/>
            <person name="Aqrawi P."/>
            <person name="Gross S."/>
            <person name="Joshi V."/>
            <person name="Fowler G."/>
            <person name="Nazareth L."/>
            <person name="Reid J."/>
            <person name="Worley K."/>
            <person name="Petrosino J."/>
            <person name="Highlander S."/>
            <person name="Gibbs R."/>
        </authorList>
    </citation>
    <scope>NUCLEOTIDE SEQUENCE [LARGE SCALE GENOMIC DNA]</scope>
    <source>
        <strain evidence="3 4">ATCC 33035</strain>
    </source>
</reference>
<sequence length="98" mass="10856">MYGTWRNVIETRNDYVKNNRGGAAIGDHTRRPVRGFAAAFFYTALGVVAANVSMIRRFLGRVERDEKTPPPGTRDPHPPRDPAREKASPNAPPAREAA</sequence>
<keyword evidence="2" id="KW-1133">Transmembrane helix</keyword>
<evidence type="ECO:0008006" key="5">
    <source>
        <dbReference type="Google" id="ProtNLM"/>
    </source>
</evidence>
<protein>
    <recommendedName>
        <fullName evidence="5">Transposase DDE domain-containing protein</fullName>
    </recommendedName>
</protein>
<comment type="caution">
    <text evidence="3">The sequence shown here is derived from an EMBL/GenBank/DDBJ whole genome shotgun (WGS) entry which is preliminary data.</text>
</comment>
<dbReference type="HOGENOM" id="CLU_2328978_0_0_11"/>
<evidence type="ECO:0000313" key="3">
    <source>
        <dbReference type="EMBL" id="EFQ79946.1"/>
    </source>
</evidence>
<keyword evidence="2" id="KW-0472">Membrane</keyword>
<proteinExistence type="predicted"/>
<accession>E2S5T5</accession>
<dbReference type="AlphaFoldDB" id="E2S5T5"/>
<evidence type="ECO:0000256" key="1">
    <source>
        <dbReference type="SAM" id="MobiDB-lite"/>
    </source>
</evidence>